<evidence type="ECO:0000256" key="1">
    <source>
        <dbReference type="SAM" id="MobiDB-lite"/>
    </source>
</evidence>
<feature type="region of interest" description="Disordered" evidence="1">
    <location>
        <begin position="29"/>
        <end position="49"/>
    </location>
</feature>
<evidence type="ECO:0000259" key="3">
    <source>
        <dbReference type="Pfam" id="PF03413"/>
    </source>
</evidence>
<dbReference type="RefSeq" id="WP_208472658.1">
    <property type="nucleotide sequence ID" value="NZ_JAGFNS010000038.1"/>
</dbReference>
<evidence type="ECO:0000313" key="4">
    <source>
        <dbReference type="EMBL" id="MBO3743412.1"/>
    </source>
</evidence>
<protein>
    <submittedName>
        <fullName evidence="4">PepSY domain-containing protein</fullName>
    </submittedName>
</protein>
<keyword evidence="2" id="KW-0732">Signal</keyword>
<comment type="caution">
    <text evidence="4">The sequence shown here is derived from an EMBL/GenBank/DDBJ whole genome shotgun (WGS) entry which is preliminary data.</text>
</comment>
<organism evidence="4 5">
    <name type="scientific">Actinoplanes flavus</name>
    <dbReference type="NCBI Taxonomy" id="2820290"/>
    <lineage>
        <taxon>Bacteria</taxon>
        <taxon>Bacillati</taxon>
        <taxon>Actinomycetota</taxon>
        <taxon>Actinomycetes</taxon>
        <taxon>Micromonosporales</taxon>
        <taxon>Micromonosporaceae</taxon>
        <taxon>Actinoplanes</taxon>
    </lineage>
</organism>
<name>A0ABS3UXV4_9ACTN</name>
<dbReference type="Gene3D" id="3.10.450.40">
    <property type="match status" value="1"/>
</dbReference>
<dbReference type="InterPro" id="IPR025711">
    <property type="entry name" value="PepSY"/>
</dbReference>
<gene>
    <name evidence="4" type="ORF">J5X75_38540</name>
</gene>
<feature type="domain" description="PepSY" evidence="3">
    <location>
        <begin position="50"/>
        <end position="106"/>
    </location>
</feature>
<keyword evidence="5" id="KW-1185">Reference proteome</keyword>
<reference evidence="4 5" key="1">
    <citation type="submission" date="2021-03" db="EMBL/GenBank/DDBJ databases">
        <title>Actinoplanes flavus sp. nov., a novel actinomycete isolated from Coconut Palm rhizosphere soil.</title>
        <authorList>
            <person name="Luo X."/>
        </authorList>
    </citation>
    <scope>NUCLEOTIDE SEQUENCE [LARGE SCALE GENOMIC DNA]</scope>
    <source>
        <strain evidence="4 5">NEAU-H7</strain>
    </source>
</reference>
<sequence>MNRKATAAVFATGSLIVLGFGGAALAGGADDGRPPAFASPSVTAPAGGEVTADEARAIALRAVPGGTVESVERDTEHGRLVWDVDVIEGGVEHDLDVDATTGEITSHQIDDD</sequence>
<evidence type="ECO:0000313" key="5">
    <source>
        <dbReference type="Proteomes" id="UP000679690"/>
    </source>
</evidence>
<proteinExistence type="predicted"/>
<evidence type="ECO:0000256" key="2">
    <source>
        <dbReference type="SAM" id="SignalP"/>
    </source>
</evidence>
<accession>A0ABS3UXV4</accession>
<dbReference type="EMBL" id="JAGFNS010000038">
    <property type="protein sequence ID" value="MBO3743412.1"/>
    <property type="molecule type" value="Genomic_DNA"/>
</dbReference>
<dbReference type="Proteomes" id="UP000679690">
    <property type="component" value="Unassembled WGS sequence"/>
</dbReference>
<feature type="signal peptide" evidence="2">
    <location>
        <begin position="1"/>
        <end position="26"/>
    </location>
</feature>
<dbReference type="Pfam" id="PF03413">
    <property type="entry name" value="PepSY"/>
    <property type="match status" value="1"/>
</dbReference>
<feature type="chain" id="PRO_5045127731" evidence="2">
    <location>
        <begin position="27"/>
        <end position="112"/>
    </location>
</feature>